<keyword evidence="7" id="KW-0998">Cell outer membrane</keyword>
<comment type="subcellular location">
    <subcellularLocation>
        <location evidence="1">Cell outer membrane</location>
    </subcellularLocation>
</comment>
<evidence type="ECO:0000313" key="8">
    <source>
        <dbReference type="EMBL" id="SMD43854.1"/>
    </source>
</evidence>
<keyword evidence="9" id="KW-1185">Reference proteome</keyword>
<dbReference type="GO" id="GO:0009279">
    <property type="term" value="C:cell outer membrane"/>
    <property type="evidence" value="ECO:0007669"/>
    <property type="project" value="UniProtKB-SubCell"/>
</dbReference>
<evidence type="ECO:0000256" key="4">
    <source>
        <dbReference type="ARBA" id="ARBA00022452"/>
    </source>
</evidence>
<evidence type="ECO:0000256" key="7">
    <source>
        <dbReference type="ARBA" id="ARBA00023237"/>
    </source>
</evidence>
<keyword evidence="4" id="KW-1134">Transmembrane beta strand</keyword>
<dbReference type="STRING" id="758820.SAMN00777080_2466"/>
<dbReference type="InterPro" id="IPR051906">
    <property type="entry name" value="TolC-like"/>
</dbReference>
<gene>
    <name evidence="8" type="ORF">SAMN00777080_2466</name>
</gene>
<name>A0A1W2H508_9BACT</name>
<evidence type="ECO:0000256" key="2">
    <source>
        <dbReference type="ARBA" id="ARBA00007613"/>
    </source>
</evidence>
<protein>
    <submittedName>
        <fullName evidence="8">Outer membrane protein TolC</fullName>
    </submittedName>
</protein>
<dbReference type="RefSeq" id="WP_084120713.1">
    <property type="nucleotide sequence ID" value="NZ_LT838813.1"/>
</dbReference>
<sequence>MDSTHKKIFLWLLLFFGILSEGKAQQILSDYISEGLQNNLVLKDKYISLDQSLLALKDAKSFFVPAVDFGANYTLARGGRAIILPLGDLLNGVYSTLNTLTDRQVFPQLENIEEQFMPNNFYDAKFRVTYPVINPDLHFNKIIRQQSVKLEEYEIEIYKAELVKNIKQAYYQFCLAYTAKQILEESKILVEQNLKDNRSLLANGKGLPAQVLRAESEVENINAQLIEAENKMANASYYVNFLLNRPLQIPVAFEIQKIEEAEISRLLQEDNYSGRAELVKIATAKNIQETVLKMNRNFAVPRLNTFMDLGMQGFDFDYSQQSRYALFGLNLSVPVFQGGRNRNEITRTKNEIDAISYQTELLDHQIDMSIRTAKNNIRAADAVKKSAESNFKSASAYLRLIDKGYKEGTNSLIEFIDARNQFTLSELKVTIANYGLLSTVAQLERELETLK</sequence>
<dbReference type="GO" id="GO:0015288">
    <property type="term" value="F:porin activity"/>
    <property type="evidence" value="ECO:0007669"/>
    <property type="project" value="TreeGrafter"/>
</dbReference>
<proteinExistence type="inferred from homology"/>
<dbReference type="AlphaFoldDB" id="A0A1W2H508"/>
<evidence type="ECO:0000256" key="1">
    <source>
        <dbReference type="ARBA" id="ARBA00004442"/>
    </source>
</evidence>
<evidence type="ECO:0000313" key="9">
    <source>
        <dbReference type="Proteomes" id="UP000192333"/>
    </source>
</evidence>
<evidence type="ECO:0000256" key="3">
    <source>
        <dbReference type="ARBA" id="ARBA00022448"/>
    </source>
</evidence>
<dbReference type="PANTHER" id="PTHR30026">
    <property type="entry name" value="OUTER MEMBRANE PROTEIN TOLC"/>
    <property type="match status" value="1"/>
</dbReference>
<dbReference type="Proteomes" id="UP000192333">
    <property type="component" value="Chromosome I"/>
</dbReference>
<evidence type="ECO:0000256" key="5">
    <source>
        <dbReference type="ARBA" id="ARBA00022692"/>
    </source>
</evidence>
<dbReference type="EMBL" id="LT838813">
    <property type="protein sequence ID" value="SMD43854.1"/>
    <property type="molecule type" value="Genomic_DNA"/>
</dbReference>
<dbReference type="OrthoDB" id="367883at2"/>
<evidence type="ECO:0000256" key="6">
    <source>
        <dbReference type="ARBA" id="ARBA00023136"/>
    </source>
</evidence>
<keyword evidence="6" id="KW-0472">Membrane</keyword>
<dbReference type="Gene3D" id="1.20.1600.10">
    <property type="entry name" value="Outer membrane efflux proteins (OEP)"/>
    <property type="match status" value="1"/>
</dbReference>
<dbReference type="GO" id="GO:1990281">
    <property type="term" value="C:efflux pump complex"/>
    <property type="evidence" value="ECO:0007669"/>
    <property type="project" value="TreeGrafter"/>
</dbReference>
<organism evidence="8 9">
    <name type="scientific">Aquiflexum balticum DSM 16537</name>
    <dbReference type="NCBI Taxonomy" id="758820"/>
    <lineage>
        <taxon>Bacteria</taxon>
        <taxon>Pseudomonadati</taxon>
        <taxon>Bacteroidota</taxon>
        <taxon>Cytophagia</taxon>
        <taxon>Cytophagales</taxon>
        <taxon>Cyclobacteriaceae</taxon>
        <taxon>Aquiflexum</taxon>
    </lineage>
</organism>
<dbReference type="GO" id="GO:0015562">
    <property type="term" value="F:efflux transmembrane transporter activity"/>
    <property type="evidence" value="ECO:0007669"/>
    <property type="project" value="InterPro"/>
</dbReference>
<comment type="similarity">
    <text evidence="2">Belongs to the outer membrane factor (OMF) (TC 1.B.17) family.</text>
</comment>
<keyword evidence="3" id="KW-0813">Transport</keyword>
<dbReference type="Pfam" id="PF02321">
    <property type="entry name" value="OEP"/>
    <property type="match status" value="1"/>
</dbReference>
<dbReference type="PANTHER" id="PTHR30026:SF20">
    <property type="entry name" value="OUTER MEMBRANE PROTEIN TOLC"/>
    <property type="match status" value="1"/>
</dbReference>
<dbReference type="SUPFAM" id="SSF56954">
    <property type="entry name" value="Outer membrane efflux proteins (OEP)"/>
    <property type="match status" value="1"/>
</dbReference>
<reference evidence="9" key="1">
    <citation type="submission" date="2017-04" db="EMBL/GenBank/DDBJ databases">
        <authorList>
            <person name="Varghese N."/>
            <person name="Submissions S."/>
        </authorList>
    </citation>
    <scope>NUCLEOTIDE SEQUENCE [LARGE SCALE GENOMIC DNA]</scope>
    <source>
        <strain evidence="9">DSM 16537</strain>
    </source>
</reference>
<accession>A0A1W2H508</accession>
<dbReference type="InterPro" id="IPR003423">
    <property type="entry name" value="OMP_efflux"/>
</dbReference>
<keyword evidence="5" id="KW-0812">Transmembrane</keyword>